<gene>
    <name evidence="3" type="ORF">VP01_5271g1</name>
</gene>
<dbReference type="VEuPathDB" id="FungiDB:VP01_5271g1"/>
<dbReference type="Proteomes" id="UP000037035">
    <property type="component" value="Unassembled WGS sequence"/>
</dbReference>
<keyword evidence="4" id="KW-1185">Reference proteome</keyword>
<evidence type="ECO:0000313" key="4">
    <source>
        <dbReference type="Proteomes" id="UP000037035"/>
    </source>
</evidence>
<feature type="region of interest" description="Disordered" evidence="2">
    <location>
        <begin position="53"/>
        <end position="118"/>
    </location>
</feature>
<sequence length="292" mass="32976">LIFSRKESVKDPYTLVTHQSEENNLESRTLEETDSRTIPNHCQTLEPLKTCSTRSKPPVVSDFVPRGRTSNALNRTRSADAQGDTNIPDAGTGTRSSPSREIGRNAWTSVSTRSEQQQIERDAIVANLSDAMRRVLNQHEENYRGYQEASQGEDQEMSSLFMTQALATHRTLVKKLGLVNVLLLTEGWNPVSIRRAQRQNQETQGAPSLNPPSQSLETPAQGRVRDRGNSPGSSQQSLAGPSRPNGERRMSRRDYRNSVYGEMFRMARQIQGTYQYIDGQRKTQQERQNNQE</sequence>
<feature type="compositionally biased region" description="Polar residues" evidence="2">
    <location>
        <begin position="106"/>
        <end position="117"/>
    </location>
</feature>
<feature type="region of interest" description="Disordered" evidence="2">
    <location>
        <begin position="196"/>
        <end position="257"/>
    </location>
</feature>
<feature type="coiled-coil region" evidence="1">
    <location>
        <begin position="129"/>
        <end position="156"/>
    </location>
</feature>
<comment type="caution">
    <text evidence="3">The sequence shown here is derived from an EMBL/GenBank/DDBJ whole genome shotgun (WGS) entry which is preliminary data.</text>
</comment>
<organism evidence="3 4">
    <name type="scientific">Puccinia sorghi</name>
    <dbReference type="NCBI Taxonomy" id="27349"/>
    <lineage>
        <taxon>Eukaryota</taxon>
        <taxon>Fungi</taxon>
        <taxon>Dikarya</taxon>
        <taxon>Basidiomycota</taxon>
        <taxon>Pucciniomycotina</taxon>
        <taxon>Pucciniomycetes</taxon>
        <taxon>Pucciniales</taxon>
        <taxon>Pucciniaceae</taxon>
        <taxon>Puccinia</taxon>
    </lineage>
</organism>
<dbReference type="AlphaFoldDB" id="A0A0L6UKC8"/>
<evidence type="ECO:0000313" key="3">
    <source>
        <dbReference type="EMBL" id="KNZ48991.1"/>
    </source>
</evidence>
<protein>
    <submittedName>
        <fullName evidence="3">Uncharacterized protein</fullName>
    </submittedName>
</protein>
<reference evidence="3 4" key="1">
    <citation type="submission" date="2015-08" db="EMBL/GenBank/DDBJ databases">
        <title>Next Generation Sequencing and Analysis of the Genome of Puccinia sorghi L Schw, the Causal Agent of Maize Common Rust.</title>
        <authorList>
            <person name="Rochi L."/>
            <person name="Burguener G."/>
            <person name="Darino M."/>
            <person name="Turjanski A."/>
            <person name="Kreff E."/>
            <person name="Dieguez M.J."/>
            <person name="Sacco F."/>
        </authorList>
    </citation>
    <scope>NUCLEOTIDE SEQUENCE [LARGE SCALE GENOMIC DNA]</scope>
    <source>
        <strain evidence="3 4">RO10H11247</strain>
    </source>
</reference>
<accession>A0A0L6UKC8</accession>
<feature type="non-terminal residue" evidence="3">
    <location>
        <position position="1"/>
    </location>
</feature>
<proteinExistence type="predicted"/>
<feature type="compositionally biased region" description="Polar residues" evidence="2">
    <location>
        <begin position="230"/>
        <end position="239"/>
    </location>
</feature>
<feature type="compositionally biased region" description="Polar residues" evidence="2">
    <location>
        <begin position="198"/>
        <end position="218"/>
    </location>
</feature>
<dbReference type="EMBL" id="LAVV01010466">
    <property type="protein sequence ID" value="KNZ48991.1"/>
    <property type="molecule type" value="Genomic_DNA"/>
</dbReference>
<keyword evidence="1" id="KW-0175">Coiled coil</keyword>
<feature type="compositionally biased region" description="Basic and acidic residues" evidence="2">
    <location>
        <begin position="245"/>
        <end position="256"/>
    </location>
</feature>
<evidence type="ECO:0000256" key="2">
    <source>
        <dbReference type="SAM" id="MobiDB-lite"/>
    </source>
</evidence>
<evidence type="ECO:0000256" key="1">
    <source>
        <dbReference type="SAM" id="Coils"/>
    </source>
</evidence>
<name>A0A0L6UKC8_9BASI</name>